<feature type="compositionally biased region" description="Low complexity" evidence="2">
    <location>
        <begin position="161"/>
        <end position="170"/>
    </location>
</feature>
<dbReference type="SMART" id="SM00066">
    <property type="entry name" value="GAL4"/>
    <property type="match status" value="1"/>
</dbReference>
<dbReference type="PROSITE" id="PS00463">
    <property type="entry name" value="ZN2_CY6_FUNGAL_1"/>
    <property type="match status" value="1"/>
</dbReference>
<evidence type="ECO:0000313" key="5">
    <source>
        <dbReference type="Proteomes" id="UP000815677"/>
    </source>
</evidence>
<dbReference type="PROSITE" id="PS50048">
    <property type="entry name" value="ZN2_CY6_FUNGAL_2"/>
    <property type="match status" value="1"/>
</dbReference>
<feature type="region of interest" description="Disordered" evidence="2">
    <location>
        <begin position="73"/>
        <end position="125"/>
    </location>
</feature>
<feature type="compositionally biased region" description="Pro residues" evidence="2">
    <location>
        <begin position="150"/>
        <end position="160"/>
    </location>
</feature>
<name>A0ABQ0LQ07_MYCCL</name>
<dbReference type="InterPro" id="IPR001138">
    <property type="entry name" value="Zn2Cys6_DnaBD"/>
</dbReference>
<keyword evidence="5" id="KW-1185">Reference proteome</keyword>
<evidence type="ECO:0000256" key="2">
    <source>
        <dbReference type="SAM" id="MobiDB-lite"/>
    </source>
</evidence>
<feature type="compositionally biased region" description="Low complexity" evidence="2">
    <location>
        <begin position="79"/>
        <end position="115"/>
    </location>
</feature>
<sequence length="282" mass="30250">MDPSGALLSVLFPNAPRSRVPVACVRCRRRKIKCKISNDAQSCERCTKKGFQCEYIPVNDPRNAVPPISTAAATHGMRSASPASASSPESLSPLIPATGGRSSPSASKRSRAAAAQTSTPHPASAGTLLWLEPVVEGDPTQAQRKQQVPPATPRRAPTPSPSTLSYFSSSERAAGPTATGSALEARPTHNVDVDVNDAGQDTHHSSPTSMDFDYMDRFLEDNLRSLVPDRWPPLPDTEWVSRWRSGQPPSRTATQKDHLGINMALGVGVDPAHAHRAQISWP</sequence>
<dbReference type="Proteomes" id="UP000815677">
    <property type="component" value="Unassembled WGS sequence"/>
</dbReference>
<dbReference type="InterPro" id="IPR050797">
    <property type="entry name" value="Carb_Metab_Trans_Reg"/>
</dbReference>
<dbReference type="InterPro" id="IPR036864">
    <property type="entry name" value="Zn2-C6_fun-type_DNA-bd_sf"/>
</dbReference>
<gene>
    <name evidence="4" type="ORF">MCHLO_10169</name>
</gene>
<organism evidence="4 5">
    <name type="scientific">Mycena chlorophos</name>
    <name type="common">Agaric fungus</name>
    <name type="synonym">Agaricus chlorophos</name>
    <dbReference type="NCBI Taxonomy" id="658473"/>
    <lineage>
        <taxon>Eukaryota</taxon>
        <taxon>Fungi</taxon>
        <taxon>Dikarya</taxon>
        <taxon>Basidiomycota</taxon>
        <taxon>Agaricomycotina</taxon>
        <taxon>Agaricomycetes</taxon>
        <taxon>Agaricomycetidae</taxon>
        <taxon>Agaricales</taxon>
        <taxon>Marasmiineae</taxon>
        <taxon>Mycenaceae</taxon>
        <taxon>Mycena</taxon>
    </lineage>
</organism>
<feature type="domain" description="Zn(2)-C6 fungal-type" evidence="3">
    <location>
        <begin position="23"/>
        <end position="55"/>
    </location>
</feature>
<evidence type="ECO:0000256" key="1">
    <source>
        <dbReference type="ARBA" id="ARBA00023242"/>
    </source>
</evidence>
<evidence type="ECO:0000313" key="4">
    <source>
        <dbReference type="EMBL" id="GAT53179.1"/>
    </source>
</evidence>
<proteinExistence type="predicted"/>
<dbReference type="Pfam" id="PF00172">
    <property type="entry name" value="Zn_clus"/>
    <property type="match status" value="1"/>
</dbReference>
<dbReference type="Gene3D" id="4.10.240.10">
    <property type="entry name" value="Zn(2)-C6 fungal-type DNA-binding domain"/>
    <property type="match status" value="1"/>
</dbReference>
<evidence type="ECO:0000259" key="3">
    <source>
        <dbReference type="PROSITE" id="PS50048"/>
    </source>
</evidence>
<dbReference type="SUPFAM" id="SSF57701">
    <property type="entry name" value="Zn2/Cys6 DNA-binding domain"/>
    <property type="match status" value="1"/>
</dbReference>
<reference evidence="4" key="1">
    <citation type="submission" date="2014-09" db="EMBL/GenBank/DDBJ databases">
        <title>Genome sequence of the luminous mushroom Mycena chlorophos for searching fungal bioluminescence genes.</title>
        <authorList>
            <person name="Tanaka Y."/>
            <person name="Kasuga D."/>
            <person name="Oba Y."/>
            <person name="Hase S."/>
            <person name="Sato K."/>
            <person name="Oba Y."/>
            <person name="Sakakibara Y."/>
        </authorList>
    </citation>
    <scope>NUCLEOTIDE SEQUENCE</scope>
</reference>
<keyword evidence="1" id="KW-0539">Nucleus</keyword>
<accession>A0ABQ0LQ07</accession>
<feature type="region of interest" description="Disordered" evidence="2">
    <location>
        <begin position="138"/>
        <end position="187"/>
    </location>
</feature>
<dbReference type="PANTHER" id="PTHR31668">
    <property type="entry name" value="GLUCOSE TRANSPORT TRANSCRIPTION REGULATOR RGT1-RELATED-RELATED"/>
    <property type="match status" value="1"/>
</dbReference>
<dbReference type="CDD" id="cd00067">
    <property type="entry name" value="GAL4"/>
    <property type="match status" value="1"/>
</dbReference>
<dbReference type="EMBL" id="DF848210">
    <property type="protein sequence ID" value="GAT53179.1"/>
    <property type="molecule type" value="Genomic_DNA"/>
</dbReference>
<protein>
    <recommendedName>
        <fullName evidence="3">Zn(2)-C6 fungal-type domain-containing protein</fullName>
    </recommendedName>
</protein>